<comment type="caution">
    <text evidence="1">The sequence shown here is derived from an EMBL/GenBank/DDBJ whole genome shotgun (WGS) entry which is preliminary data.</text>
</comment>
<evidence type="ECO:0000313" key="1">
    <source>
        <dbReference type="EMBL" id="CAG9180203.1"/>
    </source>
</evidence>
<evidence type="ECO:0000313" key="2">
    <source>
        <dbReference type="Proteomes" id="UP000727654"/>
    </source>
</evidence>
<accession>A0ABN7Z4R3</accession>
<reference evidence="1 2" key="1">
    <citation type="submission" date="2021-08" db="EMBL/GenBank/DDBJ databases">
        <authorList>
            <person name="Peeters C."/>
        </authorList>
    </citation>
    <scope>NUCLEOTIDE SEQUENCE [LARGE SCALE GENOMIC DNA]</scope>
    <source>
        <strain evidence="1 2">LMG 23992</strain>
    </source>
</reference>
<name>A0ABN7Z4R3_9BURK</name>
<dbReference type="EMBL" id="CAJZAI010000012">
    <property type="protein sequence ID" value="CAG9180203.1"/>
    <property type="molecule type" value="Genomic_DNA"/>
</dbReference>
<sequence>MPNPTTTPLYGYEIAPRLAESGGGFRLRLLQDGVEVGGGIFPADPDADPQAGMAWFNALTELERAEWVARADSARPSEAWAAF</sequence>
<protein>
    <submittedName>
        <fullName evidence="1">Uncharacterized protein</fullName>
    </submittedName>
</protein>
<dbReference type="Proteomes" id="UP000727654">
    <property type="component" value="Unassembled WGS sequence"/>
</dbReference>
<dbReference type="RefSeq" id="WP_224081656.1">
    <property type="nucleotide sequence ID" value="NZ_CAJZAI010000012.1"/>
</dbReference>
<organism evidence="1 2">
    <name type="scientific">Cupriavidus laharis</name>
    <dbReference type="NCBI Taxonomy" id="151654"/>
    <lineage>
        <taxon>Bacteria</taxon>
        <taxon>Pseudomonadati</taxon>
        <taxon>Pseudomonadota</taxon>
        <taxon>Betaproteobacteria</taxon>
        <taxon>Burkholderiales</taxon>
        <taxon>Burkholderiaceae</taxon>
        <taxon>Cupriavidus</taxon>
    </lineage>
</organism>
<gene>
    <name evidence="1" type="ORF">LMG23992_04168</name>
</gene>
<keyword evidence="2" id="KW-1185">Reference proteome</keyword>
<proteinExistence type="predicted"/>